<protein>
    <submittedName>
        <fullName evidence="2">Uncharacterized protein</fullName>
    </submittedName>
</protein>
<name>A0A176W027_MARPO</name>
<comment type="caution">
    <text evidence="2">The sequence shown here is derived from an EMBL/GenBank/DDBJ whole genome shotgun (WGS) entry which is preliminary data.</text>
</comment>
<gene>
    <name evidence="2" type="ORF">AXG93_131s1070</name>
</gene>
<proteinExistence type="predicted"/>
<dbReference type="Proteomes" id="UP000077202">
    <property type="component" value="Unassembled WGS sequence"/>
</dbReference>
<evidence type="ECO:0000313" key="2">
    <source>
        <dbReference type="EMBL" id="OAE26397.1"/>
    </source>
</evidence>
<sequence>MRSSLTVMVADVSALRILWAELGNDFELGGWRNSGGAGGDDGKREQGDWDVAPQDRFLGRCRPFPMAKAAKCATRCTMNPHSRLQLGSCSHIAEMGRYSSAAAPVLLNSPDESPTDSPSISAVSESNVMMPVLSGHLVPGDWLPFSVISSSGWESIVAPFRLSTGTRRVLQLDAVLTCDQCRSFLWRHTVYRGWKNVARVACCLSSLINAVEGMHIPSTTFALCWTFARL</sequence>
<keyword evidence="3" id="KW-1185">Reference proteome</keyword>
<feature type="region of interest" description="Disordered" evidence="1">
    <location>
        <begin position="30"/>
        <end position="49"/>
    </location>
</feature>
<organism evidence="2 3">
    <name type="scientific">Marchantia polymorpha subsp. ruderalis</name>
    <dbReference type="NCBI Taxonomy" id="1480154"/>
    <lineage>
        <taxon>Eukaryota</taxon>
        <taxon>Viridiplantae</taxon>
        <taxon>Streptophyta</taxon>
        <taxon>Embryophyta</taxon>
        <taxon>Marchantiophyta</taxon>
        <taxon>Marchantiopsida</taxon>
        <taxon>Marchantiidae</taxon>
        <taxon>Marchantiales</taxon>
        <taxon>Marchantiaceae</taxon>
        <taxon>Marchantia</taxon>
    </lineage>
</organism>
<dbReference type="EMBL" id="LVLJ01002188">
    <property type="protein sequence ID" value="OAE26397.1"/>
    <property type="molecule type" value="Genomic_DNA"/>
</dbReference>
<accession>A0A176W027</accession>
<evidence type="ECO:0000313" key="3">
    <source>
        <dbReference type="Proteomes" id="UP000077202"/>
    </source>
</evidence>
<dbReference type="AlphaFoldDB" id="A0A176W027"/>
<evidence type="ECO:0000256" key="1">
    <source>
        <dbReference type="SAM" id="MobiDB-lite"/>
    </source>
</evidence>
<reference evidence="2" key="1">
    <citation type="submission" date="2016-03" db="EMBL/GenBank/DDBJ databases">
        <title>Mechanisms controlling the formation of the plant cell surface in tip-growing cells are functionally conserved among land plants.</title>
        <authorList>
            <person name="Honkanen S."/>
            <person name="Jones V.A."/>
            <person name="Morieri G."/>
            <person name="Champion C."/>
            <person name="Hetherington A.J."/>
            <person name="Kelly S."/>
            <person name="Saint-Marcoux D."/>
            <person name="Proust H."/>
            <person name="Prescott H."/>
            <person name="Dolan L."/>
        </authorList>
    </citation>
    <scope>NUCLEOTIDE SEQUENCE [LARGE SCALE GENOMIC DNA]</scope>
    <source>
        <tissue evidence="2">Whole gametophyte</tissue>
    </source>
</reference>